<dbReference type="KEGG" id="ten:LPB136_09990"/>
<dbReference type="Proteomes" id="UP000181898">
    <property type="component" value="Chromosome"/>
</dbReference>
<dbReference type="InterPro" id="IPR021457">
    <property type="entry name" value="DUF3108"/>
</dbReference>
<protein>
    <submittedName>
        <fullName evidence="2">ATP-dependent exonuclease</fullName>
    </submittedName>
</protein>
<dbReference type="EMBL" id="CP018155">
    <property type="protein sequence ID" value="APG65670.1"/>
    <property type="molecule type" value="Genomic_DNA"/>
</dbReference>
<dbReference type="OrthoDB" id="9808473at2"/>
<keyword evidence="2" id="KW-0269">Exonuclease</keyword>
<reference evidence="2 3" key="1">
    <citation type="submission" date="2016-11" db="EMBL/GenBank/DDBJ databases">
        <title>Tenacibaculum sp. LPB0136, isolated from marine environment.</title>
        <authorList>
            <person name="Kim E."/>
            <person name="Yi H."/>
        </authorList>
    </citation>
    <scope>NUCLEOTIDE SEQUENCE [LARGE SCALE GENOMIC DNA]</scope>
    <source>
        <strain evidence="2 3">LPB0136</strain>
    </source>
</reference>
<dbReference type="AlphaFoldDB" id="A0A1L3JKI9"/>
<keyword evidence="2" id="KW-0378">Hydrolase</keyword>
<organism evidence="2 3">
    <name type="scientific">Tenacibaculum todarodis</name>
    <dbReference type="NCBI Taxonomy" id="1850252"/>
    <lineage>
        <taxon>Bacteria</taxon>
        <taxon>Pseudomonadati</taxon>
        <taxon>Bacteroidota</taxon>
        <taxon>Flavobacteriia</taxon>
        <taxon>Flavobacteriales</taxon>
        <taxon>Flavobacteriaceae</taxon>
        <taxon>Tenacibaculum</taxon>
    </lineage>
</organism>
<gene>
    <name evidence="2" type="ORF">LPB136_09990</name>
</gene>
<keyword evidence="1" id="KW-0732">Signal</keyword>
<dbReference type="STRING" id="1850252.LPB136_09990"/>
<evidence type="ECO:0000313" key="3">
    <source>
        <dbReference type="Proteomes" id="UP000181898"/>
    </source>
</evidence>
<feature type="chain" id="PRO_5012385656" evidence="1">
    <location>
        <begin position="22"/>
        <end position="258"/>
    </location>
</feature>
<keyword evidence="3" id="KW-1185">Reference proteome</keyword>
<name>A0A1L3JKI9_9FLAO</name>
<dbReference type="Pfam" id="PF11306">
    <property type="entry name" value="DUF3108"/>
    <property type="match status" value="1"/>
</dbReference>
<evidence type="ECO:0000313" key="2">
    <source>
        <dbReference type="EMBL" id="APG65670.1"/>
    </source>
</evidence>
<feature type="signal peptide" evidence="1">
    <location>
        <begin position="1"/>
        <end position="21"/>
    </location>
</feature>
<accession>A0A1L3JKI9</accession>
<dbReference type="GO" id="GO:0004527">
    <property type="term" value="F:exonuclease activity"/>
    <property type="evidence" value="ECO:0007669"/>
    <property type="project" value="UniProtKB-KW"/>
</dbReference>
<proteinExistence type="predicted"/>
<keyword evidence="2" id="KW-0540">Nuclease</keyword>
<dbReference type="RefSeq" id="WP_072556194.1">
    <property type="nucleotide sequence ID" value="NZ_CP018155.1"/>
</dbReference>
<sequence>MNKKILFITLLFLTTILSSQTKPQAFKDGEWLRYKMSYSGFLKAGSVELSVKEEELDGKKVFHSTAKGWTSGMVSWFFKVKDTYESFFDQVTGKPYFFKRNINEGGYKKKKEIRFNYSENKAFVKDVLKKKDTSVSISNVQDMISAFYYLRNQNTDNLKKGEAIKIDMFFDEKTYPFKLKFLGRETLKTKFGKVKTLKFRPIVQAGRVFKEQESVTVWITSDDNKIPIKMKASLSVGSLSAELEGYKGLANSFKIVFD</sequence>
<evidence type="ECO:0000256" key="1">
    <source>
        <dbReference type="SAM" id="SignalP"/>
    </source>
</evidence>